<feature type="domain" description="Reverse transcriptase" evidence="1">
    <location>
        <begin position="466"/>
        <end position="654"/>
    </location>
</feature>
<proteinExistence type="evidence at transcript level"/>
<dbReference type="PANTHER" id="PTHR47027:SF8">
    <property type="entry name" value="RIBONUCLEASE H"/>
    <property type="match status" value="1"/>
</dbReference>
<dbReference type="EMBL" id="GBBM01003639">
    <property type="protein sequence ID" value="JAC31779.1"/>
    <property type="molecule type" value="mRNA"/>
</dbReference>
<dbReference type="PROSITE" id="PS50878">
    <property type="entry name" value="RT_POL"/>
    <property type="match status" value="1"/>
</dbReference>
<reference evidence="2" key="1">
    <citation type="submission" date="2014-03" db="EMBL/GenBank/DDBJ databases">
        <title>The sialotranscriptome of Amblyomma triste, Amblyomma parvum and Amblyomma cajennense ticks, uncovered by 454-based RNA-seq.</title>
        <authorList>
            <person name="Garcia G.R."/>
            <person name="Gardinassi L.G."/>
            <person name="Ribeiro J.M."/>
            <person name="Anatriello E."/>
            <person name="Ferreira B.R."/>
            <person name="Moreira H.N."/>
            <person name="Mafra C."/>
            <person name="Olegario M.M."/>
            <person name="Szabo P.J."/>
            <person name="Miranda-Santos I.K."/>
            <person name="Maruyama S.R."/>
        </authorList>
    </citation>
    <scope>NUCLEOTIDE SEQUENCE</scope>
    <source>
        <strain evidence="2">Mato Grasso do Sul</strain>
        <tissue evidence="2">Salivary glands</tissue>
    </source>
</reference>
<organism evidence="2">
    <name type="scientific">Amblyomma triste</name>
    <name type="common">Neotropical tick</name>
    <dbReference type="NCBI Taxonomy" id="251400"/>
    <lineage>
        <taxon>Eukaryota</taxon>
        <taxon>Metazoa</taxon>
        <taxon>Ecdysozoa</taxon>
        <taxon>Arthropoda</taxon>
        <taxon>Chelicerata</taxon>
        <taxon>Arachnida</taxon>
        <taxon>Acari</taxon>
        <taxon>Parasitiformes</taxon>
        <taxon>Ixodida</taxon>
        <taxon>Ixodoidea</taxon>
        <taxon>Ixodidae</taxon>
        <taxon>Amblyomminae</taxon>
        <taxon>Amblyomma</taxon>
    </lineage>
</organism>
<dbReference type="SUPFAM" id="SSF56672">
    <property type="entry name" value="DNA/RNA polymerases"/>
    <property type="match status" value="1"/>
</dbReference>
<sequence length="654" mass="75400">EMDRSNIDILGISELKWTGMGEFNSGDHYVFYCGHESKRRNGVALIVNRRMGKAVLGYNPNNDRMISLRIQGHPFNITVMQVYAPTTTAEEADVERFYADLQCLLDRTPSSDVVFLIGDWNAKVGSEEMSGIIGKFGLGEPNEAGQRLVEFCQENNLTIANTHFQQHKRRLYTWTSPDGLYRNQIDYILCRQRWRSAIQAVKTRPGADCGTDHQLLVAKIKLRLRKTQKTRRPFRYDLDQIPLEYAVEVRNRFQELDLEDKEPEEMWTDVRDIIQEVATKVVPKQKKCKKANWLSEEALQIAEERRMAKGMGERERYKVLNADFQKIARRDKNAFLNIQCQAVEDNSQLRNTRALYKTIKDIKGSFCAKLGVIKDKRGKDLTEASEIKKRWQEYTEELYKKDPDVQTQHRTVVITDLEPGILKSEVEWALASLAKNKASGIDGIPAELLQNLNHDAVNTLHTLCQKIWTTLQWPQDWRRSVYIPIPKKGSAKDCSNYRTIALISHASKVMLKILQGRLQQYVDRELPDVQAGFRKGRGTRDQIANLRWIMEKAREFQKPIYFCFIDYAKAFDCVDHSRLWQALQEMGVPIHLICLLRNLYEGQEATVRTGHGLTDWFPIEKGVRQGCILSPCLFNLYAECIMRKAGLDESSAGV</sequence>
<dbReference type="GO" id="GO:0071897">
    <property type="term" value="P:DNA biosynthetic process"/>
    <property type="evidence" value="ECO:0007669"/>
    <property type="project" value="UniProtKB-ARBA"/>
</dbReference>
<dbReference type="Pfam" id="PF00078">
    <property type="entry name" value="RVT_1"/>
    <property type="match status" value="1"/>
</dbReference>
<dbReference type="Gene3D" id="3.60.10.10">
    <property type="entry name" value="Endonuclease/exonuclease/phosphatase"/>
    <property type="match status" value="1"/>
</dbReference>
<dbReference type="AlphaFoldDB" id="A0A023GD30"/>
<evidence type="ECO:0000313" key="2">
    <source>
        <dbReference type="EMBL" id="JAC31779.1"/>
    </source>
</evidence>
<dbReference type="InterPro" id="IPR000477">
    <property type="entry name" value="RT_dom"/>
</dbReference>
<dbReference type="SUPFAM" id="SSF56219">
    <property type="entry name" value="DNase I-like"/>
    <property type="match status" value="1"/>
</dbReference>
<dbReference type="InterPro" id="IPR005135">
    <property type="entry name" value="Endo/exonuclease/phosphatase"/>
</dbReference>
<dbReference type="GO" id="GO:0003824">
    <property type="term" value="F:catalytic activity"/>
    <property type="evidence" value="ECO:0007669"/>
    <property type="project" value="InterPro"/>
</dbReference>
<dbReference type="InterPro" id="IPR043502">
    <property type="entry name" value="DNA/RNA_pol_sf"/>
</dbReference>
<name>A0A023GD30_AMBTT</name>
<dbReference type="PANTHER" id="PTHR47027">
    <property type="entry name" value="REVERSE TRANSCRIPTASE DOMAIN-CONTAINING PROTEIN"/>
    <property type="match status" value="1"/>
</dbReference>
<evidence type="ECO:0000259" key="1">
    <source>
        <dbReference type="PROSITE" id="PS50878"/>
    </source>
</evidence>
<protein>
    <submittedName>
        <fullName evidence="2">Putative outcast ele5 orf2-h 1e-60-j 4</fullName>
    </submittedName>
</protein>
<dbReference type="CDD" id="cd01650">
    <property type="entry name" value="RT_nLTR_like"/>
    <property type="match status" value="1"/>
</dbReference>
<dbReference type="CDD" id="cd09076">
    <property type="entry name" value="L1-EN"/>
    <property type="match status" value="1"/>
</dbReference>
<dbReference type="InterPro" id="IPR036691">
    <property type="entry name" value="Endo/exonu/phosph_ase_sf"/>
</dbReference>
<dbReference type="Pfam" id="PF03372">
    <property type="entry name" value="Exo_endo_phos"/>
    <property type="match status" value="1"/>
</dbReference>
<feature type="non-terminal residue" evidence="2">
    <location>
        <position position="1"/>
    </location>
</feature>
<accession>A0A023GD30</accession>